<dbReference type="EMBL" id="JBFTWV010000411">
    <property type="protein sequence ID" value="KAL2782496.1"/>
    <property type="molecule type" value="Genomic_DNA"/>
</dbReference>
<feature type="coiled-coil region" evidence="6">
    <location>
        <begin position="85"/>
        <end position="156"/>
    </location>
</feature>
<comment type="subcellular location">
    <subcellularLocation>
        <location evidence="1">Nucleus</location>
    </subcellularLocation>
</comment>
<evidence type="ECO:0000256" key="5">
    <source>
        <dbReference type="ARBA" id="ARBA00023254"/>
    </source>
</evidence>
<dbReference type="InterPro" id="IPR036388">
    <property type="entry name" value="WH-like_DNA-bd_sf"/>
</dbReference>
<dbReference type="PANTHER" id="PTHR15938">
    <property type="entry name" value="TBP-1 INTERACTING PROTEIN"/>
    <property type="match status" value="1"/>
</dbReference>
<keyword evidence="9" id="KW-1185">Reference proteome</keyword>
<dbReference type="Proteomes" id="UP001610563">
    <property type="component" value="Unassembled WGS sequence"/>
</dbReference>
<dbReference type="PANTHER" id="PTHR15938:SF0">
    <property type="entry name" value="HOMOLOGOUS-PAIRING PROTEIN 2 HOMOLOG"/>
    <property type="match status" value="1"/>
</dbReference>
<feature type="domain" description="Homologous-pairing protein 2 winged helix" evidence="7">
    <location>
        <begin position="21"/>
        <end position="78"/>
    </location>
</feature>
<evidence type="ECO:0000259" key="7">
    <source>
        <dbReference type="Pfam" id="PF07106"/>
    </source>
</evidence>
<dbReference type="Pfam" id="PF07106">
    <property type="entry name" value="WHD_TBPIP"/>
    <property type="match status" value="1"/>
</dbReference>
<comment type="caution">
    <text evidence="8">The sequence shown here is derived from an EMBL/GenBank/DDBJ whole genome shotgun (WGS) entry which is preliminary data.</text>
</comment>
<comment type="similarity">
    <text evidence="2">Belongs to the HOP2 family.</text>
</comment>
<evidence type="ECO:0000256" key="1">
    <source>
        <dbReference type="ARBA" id="ARBA00004123"/>
    </source>
</evidence>
<protein>
    <submittedName>
        <fullName evidence="8">Tat binding protein 1-interacting protein-domain-containing protein</fullName>
    </submittedName>
</protein>
<evidence type="ECO:0000313" key="8">
    <source>
        <dbReference type="EMBL" id="KAL2782496.1"/>
    </source>
</evidence>
<keyword evidence="3" id="KW-0233">DNA recombination</keyword>
<organism evidence="8 9">
    <name type="scientific">Aspergillus keveii</name>
    <dbReference type="NCBI Taxonomy" id="714993"/>
    <lineage>
        <taxon>Eukaryota</taxon>
        <taxon>Fungi</taxon>
        <taxon>Dikarya</taxon>
        <taxon>Ascomycota</taxon>
        <taxon>Pezizomycotina</taxon>
        <taxon>Eurotiomycetes</taxon>
        <taxon>Eurotiomycetidae</taxon>
        <taxon>Eurotiales</taxon>
        <taxon>Aspergillaceae</taxon>
        <taxon>Aspergillus</taxon>
        <taxon>Aspergillus subgen. Nidulantes</taxon>
    </lineage>
</organism>
<evidence type="ECO:0000313" key="9">
    <source>
        <dbReference type="Proteomes" id="UP001610563"/>
    </source>
</evidence>
<dbReference type="InterPro" id="IPR010776">
    <property type="entry name" value="Hop2_WH_dom"/>
</dbReference>
<keyword evidence="6" id="KW-0175">Coiled coil</keyword>
<dbReference type="Gene3D" id="1.10.10.10">
    <property type="entry name" value="Winged helix-like DNA-binding domain superfamily/Winged helix DNA-binding domain"/>
    <property type="match status" value="1"/>
</dbReference>
<keyword evidence="4" id="KW-0539">Nucleus</keyword>
<evidence type="ECO:0000256" key="4">
    <source>
        <dbReference type="ARBA" id="ARBA00023242"/>
    </source>
</evidence>
<name>A0ABR4FGX7_9EURO</name>
<keyword evidence="5" id="KW-0469">Meiosis</keyword>
<accession>A0ABR4FGX7</accession>
<evidence type="ECO:0000256" key="2">
    <source>
        <dbReference type="ARBA" id="ARBA00007922"/>
    </source>
</evidence>
<reference evidence="8 9" key="1">
    <citation type="submission" date="2024-07" db="EMBL/GenBank/DDBJ databases">
        <title>Section-level genome sequencing and comparative genomics of Aspergillus sections Usti and Cavernicolus.</title>
        <authorList>
            <consortium name="Lawrence Berkeley National Laboratory"/>
            <person name="Nybo J.L."/>
            <person name="Vesth T.C."/>
            <person name="Theobald S."/>
            <person name="Frisvad J.C."/>
            <person name="Larsen T.O."/>
            <person name="Kjaerboelling I."/>
            <person name="Rothschild-Mancinelli K."/>
            <person name="Lyhne E.K."/>
            <person name="Kogle M.E."/>
            <person name="Barry K."/>
            <person name="Clum A."/>
            <person name="Na H."/>
            <person name="Ledsgaard L."/>
            <person name="Lin J."/>
            <person name="Lipzen A."/>
            <person name="Kuo A."/>
            <person name="Riley R."/>
            <person name="Mondo S."/>
            <person name="Labutti K."/>
            <person name="Haridas S."/>
            <person name="Pangalinan J."/>
            <person name="Salamov A.A."/>
            <person name="Simmons B.A."/>
            <person name="Magnuson J.K."/>
            <person name="Chen J."/>
            <person name="Drula E."/>
            <person name="Henrissat B."/>
            <person name="Wiebenga A."/>
            <person name="Lubbers R.J."/>
            <person name="Gomes A.C."/>
            <person name="Makela M.R."/>
            <person name="Stajich J."/>
            <person name="Grigoriev I.V."/>
            <person name="Mortensen U.H."/>
            <person name="De Vries R.P."/>
            <person name="Baker S.E."/>
            <person name="Andersen M.R."/>
        </authorList>
    </citation>
    <scope>NUCLEOTIDE SEQUENCE [LARGE SCALE GENOMIC DNA]</scope>
    <source>
        <strain evidence="8 9">CBS 209.92</strain>
    </source>
</reference>
<gene>
    <name evidence="8" type="ORF">BJX66DRAFT_189971</name>
</gene>
<proteinExistence type="inferred from homology"/>
<evidence type="ECO:0000256" key="6">
    <source>
        <dbReference type="SAM" id="Coils"/>
    </source>
</evidence>
<sequence length="218" mass="24555">MAPKKGKVDKQAANDATSDGTAMILDYLRNQNRPYSAIDVSTNLHNKVTKTYAVKALRDLHQKKEIECRVAGKQTVYHAMQEESDENSADAVAAMDEEIQRLQEELPGLKEEEKKVQAELSSLNAVPLLSELRAEIEKLESEKESLAASLAKVHGDCEVNVSPQESEAVRKDWKLWQVQARVRARICRDLWLKCSETLPEGTTREELWERLGLEGSPL</sequence>
<evidence type="ECO:0000256" key="3">
    <source>
        <dbReference type="ARBA" id="ARBA00023172"/>
    </source>
</evidence>